<dbReference type="PIRSF" id="PIRSF033634">
    <property type="entry name" value="UCP033634"/>
    <property type="match status" value="1"/>
</dbReference>
<dbReference type="EMBL" id="NHNT01000005">
    <property type="protein sequence ID" value="OUZ39014.1"/>
    <property type="molecule type" value="Genomic_DNA"/>
</dbReference>
<dbReference type="Proteomes" id="UP000196594">
    <property type="component" value="Unassembled WGS sequence"/>
</dbReference>
<sequence length="214" mass="24327">MFKVKIGTITGYREKEIPFTILSTDEHASKLAILLPGAGYTAQAPLLHYSTSVFLRKSVDVLQVNYTYNDKFYDHFSIEELVEAIKHDVGAVIDNVLKENSYEDYYFVGKSLGTIAMASLLEREIFYNAKAVWLTPLLNRDDVFESMLNSHNESLCLIGDDDTHYNAERYSQFVNNPKLVTRLLAGADHSLQYKSDPVNSIDLLKTVIKIIDEF</sequence>
<dbReference type="InterPro" id="IPR017018">
    <property type="entry name" value="UCP033634"/>
</dbReference>
<keyword evidence="2" id="KW-1185">Reference proteome</keyword>
<dbReference type="RefSeq" id="WP_087617229.1">
    <property type="nucleotide sequence ID" value="NZ_JAFBEY010000001.1"/>
</dbReference>
<reference evidence="1 2" key="1">
    <citation type="journal article" date="2017" name="Int. J. Syst. Evol. Microbiol.">
        <title>Solibacillus kalamii sp. nov., isolated from a high-efficiency particulate arrestance filter system used in the International Space Station.</title>
        <authorList>
            <person name="Checinska Sielaff A."/>
            <person name="Kumar R.M."/>
            <person name="Pal D."/>
            <person name="Mayilraj S."/>
            <person name="Venkateswaran K."/>
        </authorList>
    </citation>
    <scope>NUCLEOTIDE SEQUENCE [LARGE SCALE GENOMIC DNA]</scope>
    <source>
        <strain evidence="1 2">ISSFR-015</strain>
    </source>
</reference>
<name>A0ABX3ZI36_9BACL</name>
<organism evidence="1 2">
    <name type="scientific">Solibacillus kalamii</name>
    <dbReference type="NCBI Taxonomy" id="1748298"/>
    <lineage>
        <taxon>Bacteria</taxon>
        <taxon>Bacillati</taxon>
        <taxon>Bacillota</taxon>
        <taxon>Bacilli</taxon>
        <taxon>Bacillales</taxon>
        <taxon>Caryophanaceae</taxon>
        <taxon>Solibacillus</taxon>
    </lineage>
</organism>
<dbReference type="InterPro" id="IPR029058">
    <property type="entry name" value="AB_hydrolase_fold"/>
</dbReference>
<accession>A0ABX3ZI36</accession>
<keyword evidence="1" id="KW-0378">Hydrolase</keyword>
<evidence type="ECO:0000313" key="1">
    <source>
        <dbReference type="EMBL" id="OUZ39014.1"/>
    </source>
</evidence>
<proteinExistence type="predicted"/>
<protein>
    <submittedName>
        <fullName evidence="1">Alpha/beta hydrolase</fullName>
    </submittedName>
</protein>
<gene>
    <name evidence="1" type="ORF">CBM15_09095</name>
</gene>
<comment type="caution">
    <text evidence="1">The sequence shown here is derived from an EMBL/GenBank/DDBJ whole genome shotgun (WGS) entry which is preliminary data.</text>
</comment>
<dbReference type="GO" id="GO:0016787">
    <property type="term" value="F:hydrolase activity"/>
    <property type="evidence" value="ECO:0007669"/>
    <property type="project" value="UniProtKB-KW"/>
</dbReference>
<evidence type="ECO:0000313" key="2">
    <source>
        <dbReference type="Proteomes" id="UP000196594"/>
    </source>
</evidence>
<dbReference type="Gene3D" id="3.40.50.1820">
    <property type="entry name" value="alpha/beta hydrolase"/>
    <property type="match status" value="1"/>
</dbReference>
<dbReference type="SUPFAM" id="SSF53474">
    <property type="entry name" value="alpha/beta-Hydrolases"/>
    <property type="match status" value="1"/>
</dbReference>